<comment type="caution">
    <text evidence="3">The sequence shown here is derived from an EMBL/GenBank/DDBJ whole genome shotgun (WGS) entry which is preliminary data.</text>
</comment>
<dbReference type="InterPro" id="IPR055101">
    <property type="entry name" value="AIPR_N"/>
</dbReference>
<feature type="domain" description="Abortive infection phage resistance protein N-terminal" evidence="2">
    <location>
        <begin position="32"/>
        <end position="189"/>
    </location>
</feature>
<dbReference type="EMBL" id="VSSQ01003416">
    <property type="protein sequence ID" value="MPM20584.1"/>
    <property type="molecule type" value="Genomic_DNA"/>
</dbReference>
<evidence type="ECO:0000313" key="3">
    <source>
        <dbReference type="EMBL" id="MPM20584.1"/>
    </source>
</evidence>
<dbReference type="InterPro" id="IPR018891">
    <property type="entry name" value="AIPR_C"/>
</dbReference>
<accession>A0A644Y360</accession>
<dbReference type="AlphaFoldDB" id="A0A644Y360"/>
<proteinExistence type="predicted"/>
<evidence type="ECO:0008006" key="4">
    <source>
        <dbReference type="Google" id="ProtNLM"/>
    </source>
</evidence>
<organism evidence="3">
    <name type="scientific">bioreactor metagenome</name>
    <dbReference type="NCBI Taxonomy" id="1076179"/>
    <lineage>
        <taxon>unclassified sequences</taxon>
        <taxon>metagenomes</taxon>
        <taxon>ecological metagenomes</taxon>
    </lineage>
</organism>
<dbReference type="Pfam" id="PF22879">
    <property type="entry name" value="AIPR_N"/>
    <property type="match status" value="1"/>
</dbReference>
<feature type="domain" description="Abortive phage infection protein C-terminal" evidence="1">
    <location>
        <begin position="252"/>
        <end position="571"/>
    </location>
</feature>
<name>A0A644Y360_9ZZZZ</name>
<reference evidence="3" key="1">
    <citation type="submission" date="2019-08" db="EMBL/GenBank/DDBJ databases">
        <authorList>
            <person name="Kucharzyk K."/>
            <person name="Murdoch R.W."/>
            <person name="Higgins S."/>
            <person name="Loffler F."/>
        </authorList>
    </citation>
    <scope>NUCLEOTIDE SEQUENCE</scope>
</reference>
<evidence type="ECO:0000259" key="2">
    <source>
        <dbReference type="Pfam" id="PF22879"/>
    </source>
</evidence>
<dbReference type="Pfam" id="PF10592">
    <property type="entry name" value="AIPR"/>
    <property type="match status" value="1"/>
</dbReference>
<sequence>MARPTIEEFRKTLMHEARLSASLSGTGNTLPFMEYILSELQGTNFIDDPKTFYWSGKGASNSEILLFGYDYDEADNSISIYTGLFSETDEITTITRSQIDDKAKRALRFAKESLTDKNSQFISSLENDAADFKELLQELDRSPTGISKIKAVFITNDRLSSRVKKIESNEVIKDIPTEIQIWDIERLYNLLIIATNGNEELVIDLLAIENIGVPLPFLEVPQDEENHFSCYLSVIPGKILAHIYTEHGSKLLEGNVRSFLSSKTAVNKKIQATINTEPSKFFVYNNGISATATDVEFKNGCITKLKNFQIINGGQTTASLAYANKKRNVDISQISVPMKLTIVKEADPVEMASTIQKISRSSNSQNKVSDADFFANHEFHILMEKISIRTQAPPEKSHTYGTYWFYERAKGQYTQKKMFLTKAGIEKFEEEYPKGKLLSKTDFAKYHNIWKGFPQVVSRGAITNFNHFANTIEEDWEKQHKKANYNDFYFKQVCCIASLYRSLEKEITVTKLDWYKGSYRANVIAYTLSLFFKLLSQNVTNKVFNFPKLWNDQEPNVDLVHVLLQIAKAVYFELISPDRDVENVTQWCKRESCWKNIQTKFANYKIDIGSISPYIVSSEQVVSAKIDSKKSQKLDNEINLLSQVVSQEKIERWTYLPQYVEQHKNEISPTINELQAVDAVIKMCTGKGGNVSDKMCLLALSVWNKATDNGWK</sequence>
<evidence type="ECO:0000259" key="1">
    <source>
        <dbReference type="Pfam" id="PF10592"/>
    </source>
</evidence>
<gene>
    <name evidence="3" type="ORF">SDC9_67015</name>
</gene>
<protein>
    <recommendedName>
        <fullName evidence="4">AIPR protein</fullName>
    </recommendedName>
</protein>